<feature type="domain" description="RNase H type-1" evidence="1">
    <location>
        <begin position="29"/>
        <end position="142"/>
    </location>
</feature>
<evidence type="ECO:0000313" key="2">
    <source>
        <dbReference type="EMBL" id="KAH1040319.1"/>
    </source>
</evidence>
<organism evidence="2 3">
    <name type="scientific">Gossypium stocksii</name>
    <dbReference type="NCBI Taxonomy" id="47602"/>
    <lineage>
        <taxon>Eukaryota</taxon>
        <taxon>Viridiplantae</taxon>
        <taxon>Streptophyta</taxon>
        <taxon>Embryophyta</taxon>
        <taxon>Tracheophyta</taxon>
        <taxon>Spermatophyta</taxon>
        <taxon>Magnoliopsida</taxon>
        <taxon>eudicotyledons</taxon>
        <taxon>Gunneridae</taxon>
        <taxon>Pentapetalae</taxon>
        <taxon>rosids</taxon>
        <taxon>malvids</taxon>
        <taxon>Malvales</taxon>
        <taxon>Malvaceae</taxon>
        <taxon>Malvoideae</taxon>
        <taxon>Gossypium</taxon>
    </lineage>
</organism>
<dbReference type="OrthoDB" id="1007241at2759"/>
<dbReference type="Pfam" id="PF13456">
    <property type="entry name" value="RVT_3"/>
    <property type="match status" value="1"/>
</dbReference>
<dbReference type="Gene3D" id="3.30.420.10">
    <property type="entry name" value="Ribonuclease H-like superfamily/Ribonuclease H"/>
    <property type="match status" value="1"/>
</dbReference>
<dbReference type="GO" id="GO:0004523">
    <property type="term" value="F:RNA-DNA hybrid ribonuclease activity"/>
    <property type="evidence" value="ECO:0007669"/>
    <property type="project" value="InterPro"/>
</dbReference>
<sequence length="148" mass="16169">MVDSYCGNLLDKLASKKWLKFNVCGIELEDRAGCGGVLRNLEGVARAIFSSAVIANDTEEAKISAVKIALEVFLAMNWKSNESLFIELCSLLAFSWCVNKVLRPWSLQTALAEIEIAKMKVGNVVFSLADKKGNDMAFSLAMASVNQT</sequence>
<protein>
    <recommendedName>
        <fullName evidence="1">RNase H type-1 domain-containing protein</fullName>
    </recommendedName>
</protein>
<dbReference type="InterPro" id="IPR036397">
    <property type="entry name" value="RNaseH_sf"/>
</dbReference>
<evidence type="ECO:0000313" key="3">
    <source>
        <dbReference type="Proteomes" id="UP000828251"/>
    </source>
</evidence>
<dbReference type="AlphaFoldDB" id="A0A9D3ZK87"/>
<accession>A0A9D3ZK87</accession>
<dbReference type="InterPro" id="IPR002156">
    <property type="entry name" value="RNaseH_domain"/>
</dbReference>
<reference evidence="2 3" key="1">
    <citation type="journal article" date="2021" name="Plant Biotechnol. J.">
        <title>Multi-omics assisted identification of the key and species-specific regulatory components of drought-tolerant mechanisms in Gossypium stocksii.</title>
        <authorList>
            <person name="Yu D."/>
            <person name="Ke L."/>
            <person name="Zhang D."/>
            <person name="Wu Y."/>
            <person name="Sun Y."/>
            <person name="Mei J."/>
            <person name="Sun J."/>
            <person name="Sun Y."/>
        </authorList>
    </citation>
    <scope>NUCLEOTIDE SEQUENCE [LARGE SCALE GENOMIC DNA]</scope>
    <source>
        <strain evidence="3">cv. E1</strain>
        <tissue evidence="2">Leaf</tissue>
    </source>
</reference>
<evidence type="ECO:0000259" key="1">
    <source>
        <dbReference type="Pfam" id="PF13456"/>
    </source>
</evidence>
<comment type="caution">
    <text evidence="2">The sequence shown here is derived from an EMBL/GenBank/DDBJ whole genome shotgun (WGS) entry which is preliminary data.</text>
</comment>
<keyword evidence="3" id="KW-1185">Reference proteome</keyword>
<dbReference type="Proteomes" id="UP000828251">
    <property type="component" value="Unassembled WGS sequence"/>
</dbReference>
<proteinExistence type="predicted"/>
<dbReference type="GO" id="GO:0003676">
    <property type="term" value="F:nucleic acid binding"/>
    <property type="evidence" value="ECO:0007669"/>
    <property type="project" value="InterPro"/>
</dbReference>
<name>A0A9D3ZK87_9ROSI</name>
<gene>
    <name evidence="2" type="ORF">J1N35_042062</name>
</gene>
<dbReference type="EMBL" id="JAIQCV010000012">
    <property type="protein sequence ID" value="KAH1040319.1"/>
    <property type="molecule type" value="Genomic_DNA"/>
</dbReference>